<organism evidence="2 3">
    <name type="scientific">Candidatus Collierbacteria bacterium RIFCSPHIGHO2_01_FULL_50_25</name>
    <dbReference type="NCBI Taxonomy" id="1817722"/>
    <lineage>
        <taxon>Bacteria</taxon>
        <taxon>Candidatus Collieribacteriota</taxon>
    </lineage>
</organism>
<sequence>MAREHDGLPVERYRNKERDRKVEKRKKETEPTRFYHVTGKKYNYGDVLIAKKDEGTMIFMSDEPLPHTTIAAERVRPATWFRQARIEAGDWKKKWDKDWYVYEVEPIGPIEYGIEEKEIGAKKVKVLRFVGNARALLANQERKSKAKGKTDDTMAYGSMVHGVENVKEGKNKVRGHGRMYWEMMRQKHKLKKDRD</sequence>
<evidence type="ECO:0000313" key="2">
    <source>
        <dbReference type="EMBL" id="OGD71625.1"/>
    </source>
</evidence>
<dbReference type="AlphaFoldDB" id="A0A1F5EW68"/>
<proteinExistence type="predicted"/>
<comment type="caution">
    <text evidence="2">The sequence shown here is derived from an EMBL/GenBank/DDBJ whole genome shotgun (WGS) entry which is preliminary data.</text>
</comment>
<gene>
    <name evidence="2" type="ORF">A2703_03940</name>
</gene>
<protein>
    <submittedName>
        <fullName evidence="2">Uncharacterized protein</fullName>
    </submittedName>
</protein>
<dbReference type="STRING" id="1817722.A2703_03940"/>
<dbReference type="Proteomes" id="UP000177979">
    <property type="component" value="Unassembled WGS sequence"/>
</dbReference>
<reference evidence="2 3" key="1">
    <citation type="journal article" date="2016" name="Nat. Commun.">
        <title>Thousands of microbial genomes shed light on interconnected biogeochemical processes in an aquifer system.</title>
        <authorList>
            <person name="Anantharaman K."/>
            <person name="Brown C.T."/>
            <person name="Hug L.A."/>
            <person name="Sharon I."/>
            <person name="Castelle C.J."/>
            <person name="Probst A.J."/>
            <person name="Thomas B.C."/>
            <person name="Singh A."/>
            <person name="Wilkins M.J."/>
            <person name="Karaoz U."/>
            <person name="Brodie E.L."/>
            <person name="Williams K.H."/>
            <person name="Hubbard S.S."/>
            <person name="Banfield J.F."/>
        </authorList>
    </citation>
    <scope>NUCLEOTIDE SEQUENCE [LARGE SCALE GENOMIC DNA]</scope>
</reference>
<evidence type="ECO:0000313" key="3">
    <source>
        <dbReference type="Proteomes" id="UP000177979"/>
    </source>
</evidence>
<name>A0A1F5EW68_9BACT</name>
<accession>A0A1F5EW68</accession>
<evidence type="ECO:0000256" key="1">
    <source>
        <dbReference type="SAM" id="MobiDB-lite"/>
    </source>
</evidence>
<dbReference type="EMBL" id="MFAG01000027">
    <property type="protein sequence ID" value="OGD71625.1"/>
    <property type="molecule type" value="Genomic_DNA"/>
</dbReference>
<feature type="region of interest" description="Disordered" evidence="1">
    <location>
        <begin position="1"/>
        <end position="30"/>
    </location>
</feature>